<dbReference type="AlphaFoldDB" id="A0A921STR0"/>
<dbReference type="GO" id="GO:0005737">
    <property type="term" value="C:cytoplasm"/>
    <property type="evidence" value="ECO:0007669"/>
    <property type="project" value="TreeGrafter"/>
</dbReference>
<dbReference type="Gene3D" id="3.20.20.100">
    <property type="entry name" value="NADP-dependent oxidoreductase domain"/>
    <property type="match status" value="1"/>
</dbReference>
<keyword evidence="1" id="KW-0560">Oxidoreductase</keyword>
<dbReference type="PANTHER" id="PTHR43625:SF77">
    <property type="entry name" value="ALDO-KETO REDUCTASE"/>
    <property type="match status" value="1"/>
</dbReference>
<reference evidence="3" key="1">
    <citation type="journal article" date="2021" name="PeerJ">
        <title>Extensive microbial diversity within the chicken gut microbiome revealed by metagenomics and culture.</title>
        <authorList>
            <person name="Gilroy R."/>
            <person name="Ravi A."/>
            <person name="Getino M."/>
            <person name="Pursley I."/>
            <person name="Horton D.L."/>
            <person name="Alikhan N.F."/>
            <person name="Baker D."/>
            <person name="Gharbi K."/>
            <person name="Hall N."/>
            <person name="Watson M."/>
            <person name="Adriaenssens E.M."/>
            <person name="Foster-Nyarko E."/>
            <person name="Jarju S."/>
            <person name="Secka A."/>
            <person name="Antonio M."/>
            <person name="Oren A."/>
            <person name="Chaudhuri R.R."/>
            <person name="La Ragione R."/>
            <person name="Hildebrand F."/>
            <person name="Pallen M.J."/>
        </authorList>
    </citation>
    <scope>NUCLEOTIDE SEQUENCE</scope>
    <source>
        <strain evidence="3">CHK121-7720</strain>
    </source>
</reference>
<evidence type="ECO:0000259" key="2">
    <source>
        <dbReference type="Pfam" id="PF00248"/>
    </source>
</evidence>
<protein>
    <submittedName>
        <fullName evidence="3">Aldo/keto reductase</fullName>
    </submittedName>
</protein>
<dbReference type="CDD" id="cd19078">
    <property type="entry name" value="AKR_AKR13C1_2"/>
    <property type="match status" value="1"/>
</dbReference>
<dbReference type="RefSeq" id="WP_273305239.1">
    <property type="nucleotide sequence ID" value="NZ_DYUD01000009.1"/>
</dbReference>
<evidence type="ECO:0000313" key="3">
    <source>
        <dbReference type="EMBL" id="HJG88160.1"/>
    </source>
</evidence>
<dbReference type="Proteomes" id="UP000757103">
    <property type="component" value="Unassembled WGS sequence"/>
</dbReference>
<feature type="domain" description="NADP-dependent oxidoreductase" evidence="2">
    <location>
        <begin position="77"/>
        <end position="371"/>
    </location>
</feature>
<evidence type="ECO:0000313" key="4">
    <source>
        <dbReference type="Proteomes" id="UP000757103"/>
    </source>
</evidence>
<sequence>MKNENRNQSLSRRRFFKQAAVAGAALALPSGLNRVWGGNTPAASKSTGNQTPAARGVVITARRVLGSGSAAMEVSALGFGVMGMTYNRSQHPGKRECIALLHEAVERGVTLFDTAIIYGPWSNERLAGEALSAFGDHICVTTKFGHEVVDGRATGRQDSRPATIRRYCEESLRRLRIDAIPLFYQHRFDPQVPVEEVAGTLGDLIREGKVLRWGLCEVSAETIRKAHAVQPLTAVQSEYHLMHRAVEENGVLDTCGELGIGFVPYSPMNRGFLGGCINEYTVFDEHNDNRPTLPRFQPEAIRANLRIVNVLQEFGRTRGMTSAQVALGWLLHQAPWIVPIPGTTKLSHLEENMRTLDFSLPAADWQALEAAVAAIPVVGDRYNAEQQRQVGF</sequence>
<proteinExistence type="predicted"/>
<dbReference type="PANTHER" id="PTHR43625">
    <property type="entry name" value="AFLATOXIN B1 ALDEHYDE REDUCTASE"/>
    <property type="match status" value="1"/>
</dbReference>
<dbReference type="InterPro" id="IPR050791">
    <property type="entry name" value="Aldo-Keto_reductase"/>
</dbReference>
<dbReference type="PROSITE" id="PS51318">
    <property type="entry name" value="TAT"/>
    <property type="match status" value="1"/>
</dbReference>
<dbReference type="EMBL" id="DYUD01000009">
    <property type="protein sequence ID" value="HJG88160.1"/>
    <property type="molecule type" value="Genomic_DNA"/>
</dbReference>
<name>A0A921STR0_9BACT</name>
<dbReference type="Pfam" id="PF00248">
    <property type="entry name" value="Aldo_ket_red"/>
    <property type="match status" value="1"/>
</dbReference>
<dbReference type="GO" id="GO:0016491">
    <property type="term" value="F:oxidoreductase activity"/>
    <property type="evidence" value="ECO:0007669"/>
    <property type="project" value="UniProtKB-KW"/>
</dbReference>
<accession>A0A921STR0</accession>
<dbReference type="NCBIfam" id="TIGR01409">
    <property type="entry name" value="TAT_signal_seq"/>
    <property type="match status" value="1"/>
</dbReference>
<organism evidence="3 4">
    <name type="scientific">Barnesiella viscericola</name>
    <dbReference type="NCBI Taxonomy" id="397865"/>
    <lineage>
        <taxon>Bacteria</taxon>
        <taxon>Pseudomonadati</taxon>
        <taxon>Bacteroidota</taxon>
        <taxon>Bacteroidia</taxon>
        <taxon>Bacteroidales</taxon>
        <taxon>Barnesiellaceae</taxon>
        <taxon>Barnesiella</taxon>
    </lineage>
</organism>
<dbReference type="InterPro" id="IPR019546">
    <property type="entry name" value="TAT_signal_bac_arc"/>
</dbReference>
<dbReference type="InterPro" id="IPR023210">
    <property type="entry name" value="NADP_OxRdtase_dom"/>
</dbReference>
<comment type="caution">
    <text evidence="3">The sequence shown here is derived from an EMBL/GenBank/DDBJ whole genome shotgun (WGS) entry which is preliminary data.</text>
</comment>
<dbReference type="InterPro" id="IPR006311">
    <property type="entry name" value="TAT_signal"/>
</dbReference>
<dbReference type="InterPro" id="IPR036812">
    <property type="entry name" value="NAD(P)_OxRdtase_dom_sf"/>
</dbReference>
<dbReference type="SUPFAM" id="SSF51430">
    <property type="entry name" value="NAD(P)-linked oxidoreductase"/>
    <property type="match status" value="1"/>
</dbReference>
<gene>
    <name evidence="3" type="ORF">K8U91_01605</name>
</gene>
<reference evidence="3" key="2">
    <citation type="submission" date="2021-09" db="EMBL/GenBank/DDBJ databases">
        <authorList>
            <person name="Gilroy R."/>
        </authorList>
    </citation>
    <scope>NUCLEOTIDE SEQUENCE</scope>
    <source>
        <strain evidence="3">CHK121-7720</strain>
    </source>
</reference>
<evidence type="ECO:0000256" key="1">
    <source>
        <dbReference type="ARBA" id="ARBA00023002"/>
    </source>
</evidence>